<dbReference type="KEGG" id="vg:16194323"/>
<reference evidence="2 3" key="1">
    <citation type="submission" date="2012-12" db="EMBL/GenBank/DDBJ databases">
        <authorList>
            <person name="Sencilo A."/>
            <person name="Jacobs-Sera D."/>
            <person name="Russell D.A."/>
            <person name="Ko C."/>
            <person name="Atanasova N."/>
            <person name="Osterlund E."/>
            <person name="Oksanen H.M."/>
            <person name="Bamford D.H."/>
            <person name="Hatfull G.F."/>
            <person name="Roine E."/>
            <person name="Hendrix R.W."/>
        </authorList>
    </citation>
    <scope>NUCLEOTIDE SEQUENCE [LARGE SCALE GENOMIC DNA]</scope>
</reference>
<protein>
    <submittedName>
        <fullName evidence="2">Uncharacterized protein</fullName>
    </submittedName>
</protein>
<feature type="coiled-coil region" evidence="1">
    <location>
        <begin position="348"/>
        <end position="382"/>
    </location>
</feature>
<organism evidence="2 3">
    <name type="scientific">Haloarcula hispanica tailed virus 2</name>
    <dbReference type="NCBI Taxonomy" id="1273751"/>
    <lineage>
        <taxon>Viruses</taxon>
        <taxon>Duplodnaviria</taxon>
        <taxon>Heunggongvirae</taxon>
        <taxon>Uroviricota</taxon>
        <taxon>Caudoviricetes</taxon>
        <taxon>Saparoviridae</taxon>
        <taxon>Halohivirus</taxon>
        <taxon>Halohivirus suolae</taxon>
        <taxon>Halohivirus HHTV2</taxon>
    </lineage>
</organism>
<name>R4TKQ0_9CAUD</name>
<dbReference type="EMBL" id="KC292024">
    <property type="protein sequence ID" value="AGM11252.1"/>
    <property type="molecule type" value="Genomic_DNA"/>
</dbReference>
<dbReference type="GeneID" id="16194323"/>
<evidence type="ECO:0000313" key="2">
    <source>
        <dbReference type="EMBL" id="AGM11252.1"/>
    </source>
</evidence>
<gene>
    <name evidence="2" type="primary">88</name>
    <name evidence="2" type="ORF">HHTV2_88</name>
</gene>
<keyword evidence="1" id="KW-0175">Coiled coil</keyword>
<evidence type="ECO:0000313" key="3">
    <source>
        <dbReference type="Proteomes" id="UP000203112"/>
    </source>
</evidence>
<dbReference type="OrthoDB" id="23510at10239"/>
<dbReference type="RefSeq" id="YP_008060397.1">
    <property type="nucleotide sequence ID" value="NC_021340.1"/>
</dbReference>
<proteinExistence type="predicted"/>
<dbReference type="Proteomes" id="UP000203112">
    <property type="component" value="Segment"/>
</dbReference>
<accession>R4TKQ0</accession>
<evidence type="ECO:0000256" key="1">
    <source>
        <dbReference type="SAM" id="Coils"/>
    </source>
</evidence>
<keyword evidence="3" id="KW-1185">Reference proteome</keyword>
<sequence length="387" mass="42551">MTEPWKTHTFAGVGGVSGSVAYSDYLRTLYGVSSGDTTTLKDAVGVLQDEYSIEARAVAYDDPTSENEWTETPQHQANVNPANGRLWYIPTTSYTPVTPMDKYGPLMARLRSRDYHESVNGQFRIFREGGEVHADLWFTDLRAGEDDEIVLGVQTGHDYFGGKSLYAVIIAYDTDANRVMRGLSEKRTRRHTGSAGADVADWWDSILDQAEDAVDTLAEVIYDAQQYVIDFSEVPMTPKEYLVYAFDGTEYLAENDGDAEGQTGGAMAYLPPVASQETASLSGWEVYAAMASALTHDFHGKDDSSAVRTYVKRANKQLFSPPRMEDDVLGALAEDLEGQEDLEGEDVLEDIEARRDSIGEAVAQARDDKARLKTLVREAESAEGGAA</sequence>